<feature type="compositionally biased region" description="Polar residues" evidence="1">
    <location>
        <begin position="78"/>
        <end position="95"/>
    </location>
</feature>
<gene>
    <name evidence="2" type="ORF">ARMOST_09877</name>
</gene>
<name>A0A284RCQ2_ARMOS</name>
<dbReference type="Proteomes" id="UP000219338">
    <property type="component" value="Unassembled WGS sequence"/>
</dbReference>
<feature type="region of interest" description="Disordered" evidence="1">
    <location>
        <begin position="242"/>
        <end position="283"/>
    </location>
</feature>
<feature type="compositionally biased region" description="Polar residues" evidence="1">
    <location>
        <begin position="1"/>
        <end position="14"/>
    </location>
</feature>
<sequence length="371" mass="39716">MTSTPVSESQNQYAALSVEECNDNNDNDTPLKGCNDASPARAQAKAVDPAGHEAESLSTRPLLTLGQTDTNHRASSLCGETQSTNASGEKSTFTVTPIDIASLPRMMDGTKGSSTDSPDEVSSRHEQAAQTFGSAIITVGVESRLDGETTARLPGQERVPSQDTTMPQKRPLPVERPGKVIEVMTSQSPGAEGGVGQPRLLDSTTPVVPARLFDVRDDAPVRTNPSRQCIVLVEANQTNLRSPIAPGNVDEERPSKAAGDANASATKKKAAGQEAASAQAVERGHPTTMVEVPNEDDNTAYQIWLAKERIPTIIKKGNEPSSVPPIVTIFPFFLSYLDLIASYHGHQRINQPDRPGLHAYIERLQVLCYGS</sequence>
<feature type="compositionally biased region" description="Polar residues" evidence="1">
    <location>
        <begin position="56"/>
        <end position="69"/>
    </location>
</feature>
<proteinExistence type="predicted"/>
<organism evidence="2 3">
    <name type="scientific">Armillaria ostoyae</name>
    <name type="common">Armillaria root rot fungus</name>
    <dbReference type="NCBI Taxonomy" id="47428"/>
    <lineage>
        <taxon>Eukaryota</taxon>
        <taxon>Fungi</taxon>
        <taxon>Dikarya</taxon>
        <taxon>Basidiomycota</taxon>
        <taxon>Agaricomycotina</taxon>
        <taxon>Agaricomycetes</taxon>
        <taxon>Agaricomycetidae</taxon>
        <taxon>Agaricales</taxon>
        <taxon>Marasmiineae</taxon>
        <taxon>Physalacriaceae</taxon>
        <taxon>Armillaria</taxon>
    </lineage>
</organism>
<dbReference type="EMBL" id="FUEG01000007">
    <property type="protein sequence ID" value="SJL06536.1"/>
    <property type="molecule type" value="Genomic_DNA"/>
</dbReference>
<evidence type="ECO:0000256" key="1">
    <source>
        <dbReference type="SAM" id="MobiDB-lite"/>
    </source>
</evidence>
<reference evidence="3" key="1">
    <citation type="journal article" date="2017" name="Nat. Ecol. Evol.">
        <title>Genome expansion and lineage-specific genetic innovations in the forest pathogenic fungi Armillaria.</title>
        <authorList>
            <person name="Sipos G."/>
            <person name="Prasanna A.N."/>
            <person name="Walter M.C."/>
            <person name="O'Connor E."/>
            <person name="Balint B."/>
            <person name="Krizsan K."/>
            <person name="Kiss B."/>
            <person name="Hess J."/>
            <person name="Varga T."/>
            <person name="Slot J."/>
            <person name="Riley R."/>
            <person name="Boka B."/>
            <person name="Rigling D."/>
            <person name="Barry K."/>
            <person name="Lee J."/>
            <person name="Mihaltcheva S."/>
            <person name="LaButti K."/>
            <person name="Lipzen A."/>
            <person name="Waldron R."/>
            <person name="Moloney N.M."/>
            <person name="Sperisen C."/>
            <person name="Kredics L."/>
            <person name="Vagvoelgyi C."/>
            <person name="Patrignani A."/>
            <person name="Fitzpatrick D."/>
            <person name="Nagy I."/>
            <person name="Doyle S."/>
            <person name="Anderson J.B."/>
            <person name="Grigoriev I.V."/>
            <person name="Gueldener U."/>
            <person name="Muensterkoetter M."/>
            <person name="Nagy L.G."/>
        </authorList>
    </citation>
    <scope>NUCLEOTIDE SEQUENCE [LARGE SCALE GENOMIC DNA]</scope>
    <source>
        <strain evidence="3">C18/9</strain>
    </source>
</reference>
<dbReference type="STRING" id="47428.A0A284RCQ2"/>
<accession>A0A284RCQ2</accession>
<feature type="region of interest" description="Disordered" evidence="1">
    <location>
        <begin position="1"/>
        <end position="128"/>
    </location>
</feature>
<evidence type="ECO:0000313" key="3">
    <source>
        <dbReference type="Proteomes" id="UP000219338"/>
    </source>
</evidence>
<dbReference type="AlphaFoldDB" id="A0A284RCQ2"/>
<evidence type="ECO:0000313" key="2">
    <source>
        <dbReference type="EMBL" id="SJL06536.1"/>
    </source>
</evidence>
<keyword evidence="3" id="KW-1185">Reference proteome</keyword>
<protein>
    <submittedName>
        <fullName evidence="2">Uncharacterized protein</fullName>
    </submittedName>
</protein>